<comment type="caution">
    <text evidence="4">The sequence shown here is derived from an EMBL/GenBank/DDBJ whole genome shotgun (WGS) entry which is preliminary data.</text>
</comment>
<dbReference type="PROSITE" id="PS00285">
    <property type="entry name" value="POTATO_INHIBITOR"/>
    <property type="match status" value="1"/>
</dbReference>
<dbReference type="GO" id="GO:0009611">
    <property type="term" value="P:response to wounding"/>
    <property type="evidence" value="ECO:0007669"/>
    <property type="project" value="InterPro"/>
</dbReference>
<accession>A0AAV9FAM8</accession>
<evidence type="ECO:0000256" key="3">
    <source>
        <dbReference type="ARBA" id="ARBA00022900"/>
    </source>
</evidence>
<sequence length="85" mass="9446">MERQYHGCVACSGGTHRCGGGKTEWPELVGAKATVAREIIERENPNVKVHPIRCHTPRIMNCCCNRVWLDYDDVHGTVCAVPRVG</sequence>
<dbReference type="EMBL" id="JAUJYO010000003">
    <property type="protein sequence ID" value="KAK1322546.1"/>
    <property type="molecule type" value="Genomic_DNA"/>
</dbReference>
<dbReference type="PANTHER" id="PTHR33091">
    <property type="entry name" value="PROTEIN, PUTATIVE, EXPRESSED-RELATED"/>
    <property type="match status" value="1"/>
</dbReference>
<evidence type="ECO:0000256" key="2">
    <source>
        <dbReference type="ARBA" id="ARBA00022690"/>
    </source>
</evidence>
<organism evidence="4 5">
    <name type="scientific">Acorus calamus</name>
    <name type="common">Sweet flag</name>
    <dbReference type="NCBI Taxonomy" id="4465"/>
    <lineage>
        <taxon>Eukaryota</taxon>
        <taxon>Viridiplantae</taxon>
        <taxon>Streptophyta</taxon>
        <taxon>Embryophyta</taxon>
        <taxon>Tracheophyta</taxon>
        <taxon>Spermatophyta</taxon>
        <taxon>Magnoliopsida</taxon>
        <taxon>Liliopsida</taxon>
        <taxon>Acoraceae</taxon>
        <taxon>Acorus</taxon>
    </lineage>
</organism>
<dbReference type="GO" id="GO:0004867">
    <property type="term" value="F:serine-type endopeptidase inhibitor activity"/>
    <property type="evidence" value="ECO:0007669"/>
    <property type="project" value="UniProtKB-KW"/>
</dbReference>
<dbReference type="Proteomes" id="UP001180020">
    <property type="component" value="Unassembled WGS sequence"/>
</dbReference>
<dbReference type="Pfam" id="PF00280">
    <property type="entry name" value="potato_inhibit"/>
    <property type="match status" value="1"/>
</dbReference>
<comment type="similarity">
    <text evidence="1">Belongs to the protease inhibitor I13 (potato type I serine protease inhibitor) family.</text>
</comment>
<name>A0AAV9FAM8_ACOCL</name>
<keyword evidence="2" id="KW-0646">Protease inhibitor</keyword>
<evidence type="ECO:0000313" key="4">
    <source>
        <dbReference type="EMBL" id="KAK1322546.1"/>
    </source>
</evidence>
<dbReference type="InterPro" id="IPR000864">
    <property type="entry name" value="Prot_inh_pot1"/>
</dbReference>
<keyword evidence="5" id="KW-1185">Reference proteome</keyword>
<dbReference type="InterPro" id="IPR036354">
    <property type="entry name" value="Prot_inh_pot1_sf"/>
</dbReference>
<dbReference type="Gene3D" id="3.30.10.10">
    <property type="entry name" value="Trypsin Inhibitor V, subunit A"/>
    <property type="match status" value="1"/>
</dbReference>
<evidence type="ECO:0000313" key="5">
    <source>
        <dbReference type="Proteomes" id="UP001180020"/>
    </source>
</evidence>
<dbReference type="PANTHER" id="PTHR33091:SF29">
    <property type="entry name" value="SUBTILISIN INHIBITOR 1"/>
    <property type="match status" value="1"/>
</dbReference>
<proteinExistence type="inferred from homology"/>
<keyword evidence="3" id="KW-0722">Serine protease inhibitor</keyword>
<dbReference type="SUPFAM" id="SSF54654">
    <property type="entry name" value="CI-2 family of serine protease inhibitors"/>
    <property type="match status" value="1"/>
</dbReference>
<evidence type="ECO:0000256" key="1">
    <source>
        <dbReference type="ARBA" id="ARBA00008210"/>
    </source>
</evidence>
<protein>
    <submittedName>
        <fullName evidence="4">Uncharacterized protein</fullName>
    </submittedName>
</protein>
<reference evidence="4" key="2">
    <citation type="submission" date="2023-06" db="EMBL/GenBank/DDBJ databases">
        <authorList>
            <person name="Ma L."/>
            <person name="Liu K.-W."/>
            <person name="Li Z."/>
            <person name="Hsiao Y.-Y."/>
            <person name="Qi Y."/>
            <person name="Fu T."/>
            <person name="Tang G."/>
            <person name="Zhang D."/>
            <person name="Sun W.-H."/>
            <person name="Liu D.-K."/>
            <person name="Li Y."/>
            <person name="Chen G.-Z."/>
            <person name="Liu X.-D."/>
            <person name="Liao X.-Y."/>
            <person name="Jiang Y.-T."/>
            <person name="Yu X."/>
            <person name="Hao Y."/>
            <person name="Huang J."/>
            <person name="Zhao X.-W."/>
            <person name="Ke S."/>
            <person name="Chen Y.-Y."/>
            <person name="Wu W.-L."/>
            <person name="Hsu J.-L."/>
            <person name="Lin Y.-F."/>
            <person name="Huang M.-D."/>
            <person name="Li C.-Y."/>
            <person name="Huang L."/>
            <person name="Wang Z.-W."/>
            <person name="Zhao X."/>
            <person name="Zhong W.-Y."/>
            <person name="Peng D.-H."/>
            <person name="Ahmad S."/>
            <person name="Lan S."/>
            <person name="Zhang J.-S."/>
            <person name="Tsai W.-C."/>
            <person name="Van De Peer Y."/>
            <person name="Liu Z.-J."/>
        </authorList>
    </citation>
    <scope>NUCLEOTIDE SEQUENCE</scope>
    <source>
        <strain evidence="4">CP</strain>
        <tissue evidence="4">Leaves</tissue>
    </source>
</reference>
<dbReference type="AlphaFoldDB" id="A0AAV9FAM8"/>
<gene>
    <name evidence="4" type="ORF">QJS10_CPA03g01050</name>
</gene>
<reference evidence="4" key="1">
    <citation type="journal article" date="2023" name="Nat. Commun.">
        <title>Diploid and tetraploid genomes of Acorus and the evolution of monocots.</title>
        <authorList>
            <person name="Ma L."/>
            <person name="Liu K.W."/>
            <person name="Li Z."/>
            <person name="Hsiao Y.Y."/>
            <person name="Qi Y."/>
            <person name="Fu T."/>
            <person name="Tang G.D."/>
            <person name="Zhang D."/>
            <person name="Sun W.H."/>
            <person name="Liu D.K."/>
            <person name="Li Y."/>
            <person name="Chen G.Z."/>
            <person name="Liu X.D."/>
            <person name="Liao X.Y."/>
            <person name="Jiang Y.T."/>
            <person name="Yu X."/>
            <person name="Hao Y."/>
            <person name="Huang J."/>
            <person name="Zhao X.W."/>
            <person name="Ke S."/>
            <person name="Chen Y.Y."/>
            <person name="Wu W.L."/>
            <person name="Hsu J.L."/>
            <person name="Lin Y.F."/>
            <person name="Huang M.D."/>
            <person name="Li C.Y."/>
            <person name="Huang L."/>
            <person name="Wang Z.W."/>
            <person name="Zhao X."/>
            <person name="Zhong W.Y."/>
            <person name="Peng D.H."/>
            <person name="Ahmad S."/>
            <person name="Lan S."/>
            <person name="Zhang J.S."/>
            <person name="Tsai W.C."/>
            <person name="Van de Peer Y."/>
            <person name="Liu Z.J."/>
        </authorList>
    </citation>
    <scope>NUCLEOTIDE SEQUENCE</scope>
    <source>
        <strain evidence="4">CP</strain>
    </source>
</reference>